<protein>
    <submittedName>
        <fullName evidence="2">Uncharacterized protein</fullName>
    </submittedName>
</protein>
<organism evidence="2 3">
    <name type="scientific">Ensete ventricosum</name>
    <name type="common">Abyssinian banana</name>
    <name type="synonym">Musa ensete</name>
    <dbReference type="NCBI Taxonomy" id="4639"/>
    <lineage>
        <taxon>Eukaryota</taxon>
        <taxon>Viridiplantae</taxon>
        <taxon>Streptophyta</taxon>
        <taxon>Embryophyta</taxon>
        <taxon>Tracheophyta</taxon>
        <taxon>Spermatophyta</taxon>
        <taxon>Magnoliopsida</taxon>
        <taxon>Liliopsida</taxon>
        <taxon>Zingiberales</taxon>
        <taxon>Musaceae</taxon>
        <taxon>Ensete</taxon>
    </lineage>
</organism>
<feature type="region of interest" description="Disordered" evidence="1">
    <location>
        <begin position="1"/>
        <end position="47"/>
    </location>
</feature>
<proteinExistence type="predicted"/>
<dbReference type="Proteomes" id="UP000287651">
    <property type="component" value="Unassembled WGS sequence"/>
</dbReference>
<evidence type="ECO:0000313" key="3">
    <source>
        <dbReference type="Proteomes" id="UP000287651"/>
    </source>
</evidence>
<dbReference type="AlphaFoldDB" id="A0A427ADY7"/>
<accession>A0A427ADY7</accession>
<comment type="caution">
    <text evidence="2">The sequence shown here is derived from an EMBL/GenBank/DDBJ whole genome shotgun (WGS) entry which is preliminary data.</text>
</comment>
<evidence type="ECO:0000313" key="2">
    <source>
        <dbReference type="EMBL" id="RRT74458.1"/>
    </source>
</evidence>
<name>A0A427ADY7_ENSVE</name>
<evidence type="ECO:0000256" key="1">
    <source>
        <dbReference type="SAM" id="MobiDB-lite"/>
    </source>
</evidence>
<reference evidence="2 3" key="1">
    <citation type="journal article" date="2014" name="Agronomy (Basel)">
        <title>A Draft Genome Sequence for Ensete ventricosum, the Drought-Tolerant Tree Against Hunger.</title>
        <authorList>
            <person name="Harrison J."/>
            <person name="Moore K.A."/>
            <person name="Paszkiewicz K."/>
            <person name="Jones T."/>
            <person name="Grant M."/>
            <person name="Ambacheew D."/>
            <person name="Muzemil S."/>
            <person name="Studholme D.J."/>
        </authorList>
    </citation>
    <scope>NUCLEOTIDE SEQUENCE [LARGE SCALE GENOMIC DNA]</scope>
</reference>
<dbReference type="EMBL" id="AMZH03002769">
    <property type="protein sequence ID" value="RRT74458.1"/>
    <property type="molecule type" value="Genomic_DNA"/>
</dbReference>
<sequence>MQSVGGNEREETLKRKSASKKTNKVLAAQEKAEGESGVEGSRGERKDGSTVIGTAFIQFEARTVALLESQAVVLLLVSSLYLYWKGGRFFRFRLISHWREEHRRPYERLKNTIAYDVTAVRPNQVRRNEIVVDPLRVVEFGRSEVVVSVLEIEKRCF</sequence>
<gene>
    <name evidence="2" type="ORF">B296_00024949</name>
</gene>